<organism evidence="1 2">
    <name type="scientific">Hymenobacter gummosus</name>
    <dbReference type="NCBI Taxonomy" id="1776032"/>
    <lineage>
        <taxon>Bacteria</taxon>
        <taxon>Pseudomonadati</taxon>
        <taxon>Bacteroidota</taxon>
        <taxon>Cytophagia</taxon>
        <taxon>Cytophagales</taxon>
        <taxon>Hymenobacteraceae</taxon>
        <taxon>Hymenobacter</taxon>
    </lineage>
</organism>
<evidence type="ECO:0000313" key="2">
    <source>
        <dbReference type="Proteomes" id="UP000282184"/>
    </source>
</evidence>
<dbReference type="EMBL" id="RXOF01000025">
    <property type="protein sequence ID" value="RTQ44732.1"/>
    <property type="molecule type" value="Genomic_DNA"/>
</dbReference>
<dbReference type="Proteomes" id="UP000282184">
    <property type="component" value="Unassembled WGS sequence"/>
</dbReference>
<evidence type="ECO:0000313" key="1">
    <source>
        <dbReference type="EMBL" id="RTQ44732.1"/>
    </source>
</evidence>
<dbReference type="RefSeq" id="WP_126696424.1">
    <property type="nucleotide sequence ID" value="NZ_RXOF01000025.1"/>
</dbReference>
<name>A0A3S0H4T3_9BACT</name>
<protein>
    <recommendedName>
        <fullName evidence="3">DUF3806 domain-containing protein</fullName>
    </recommendedName>
</protein>
<keyword evidence="2" id="KW-1185">Reference proteome</keyword>
<reference evidence="1 2" key="1">
    <citation type="submission" date="2018-12" db="EMBL/GenBank/DDBJ databases">
        <title>Hymenobacter gummosus sp. nov., isolated from a spring.</title>
        <authorList>
            <person name="Nie L."/>
        </authorList>
    </citation>
    <scope>NUCLEOTIDE SEQUENCE [LARGE SCALE GENOMIC DNA]</scope>
    <source>
        <strain evidence="1 2">KCTC 52166</strain>
    </source>
</reference>
<sequence>MATLRQDIHQQAAWLVRAFQADGRQLDFSLGSFQQLDDFFDEHSAPAQAKPGGRLATNLGQVLFAIGAYVGETIIRSIPGADWQLDKTDPQGEINAEVHLPGGSVIWPMQRVLKRFQHGAEDGLLIYGRALEPPATTASPNSASTATSSAPVSRPAAKPWYKFW</sequence>
<dbReference type="OrthoDB" id="2381482at2"/>
<proteinExistence type="predicted"/>
<gene>
    <name evidence="1" type="ORF">EJV47_27455</name>
</gene>
<accession>A0A3S0H4T3</accession>
<comment type="caution">
    <text evidence="1">The sequence shown here is derived from an EMBL/GenBank/DDBJ whole genome shotgun (WGS) entry which is preliminary data.</text>
</comment>
<dbReference type="AlphaFoldDB" id="A0A3S0H4T3"/>
<evidence type="ECO:0008006" key="3">
    <source>
        <dbReference type="Google" id="ProtNLM"/>
    </source>
</evidence>